<dbReference type="InterPro" id="IPR027705">
    <property type="entry name" value="Flotillin_fam"/>
</dbReference>
<evidence type="ECO:0000313" key="2">
    <source>
        <dbReference type="EMBL" id="KAF5777102.1"/>
    </source>
</evidence>
<proteinExistence type="inferred from homology"/>
<dbReference type="EMBL" id="CM007901">
    <property type="protein sequence ID" value="OTG04406.1"/>
    <property type="molecule type" value="Genomic_DNA"/>
</dbReference>
<evidence type="ECO:0000313" key="4">
    <source>
        <dbReference type="Proteomes" id="UP000215914"/>
    </source>
</evidence>
<dbReference type="Proteomes" id="UP000215914">
    <property type="component" value="Chromosome 12"/>
</dbReference>
<keyword evidence="1" id="KW-0472">Membrane</keyword>
<reference evidence="2" key="3">
    <citation type="submission" date="2020-06" db="EMBL/GenBank/DDBJ databases">
        <title>Helianthus annuus Genome sequencing and assembly Release 2.</title>
        <authorList>
            <person name="Gouzy J."/>
            <person name="Langlade N."/>
            <person name="Munos S."/>
        </authorList>
    </citation>
    <scope>NUCLEOTIDE SEQUENCE</scope>
    <source>
        <tissue evidence="2">Leaves</tissue>
    </source>
</reference>
<reference evidence="3" key="2">
    <citation type="submission" date="2017-02" db="EMBL/GenBank/DDBJ databases">
        <title>Sunflower complete genome.</title>
        <authorList>
            <person name="Langlade N."/>
            <person name="Munos S."/>
        </authorList>
    </citation>
    <scope>NUCLEOTIDE SEQUENCE [LARGE SCALE GENOMIC DNA]</scope>
    <source>
        <tissue evidence="3">Leaves</tissue>
    </source>
</reference>
<dbReference type="GO" id="GO:0044853">
    <property type="term" value="C:plasma membrane raft"/>
    <property type="evidence" value="ECO:0000318"/>
    <property type="project" value="GO_Central"/>
</dbReference>
<reference evidence="2 4" key="1">
    <citation type="journal article" date="2017" name="Nature">
        <title>The sunflower genome provides insights into oil metabolism, flowering and Asterid evolution.</title>
        <authorList>
            <person name="Badouin H."/>
            <person name="Gouzy J."/>
            <person name="Grassa C.J."/>
            <person name="Murat F."/>
            <person name="Staton S.E."/>
            <person name="Cottret L."/>
            <person name="Lelandais-Briere C."/>
            <person name="Owens G.L."/>
            <person name="Carrere S."/>
            <person name="Mayjonade B."/>
            <person name="Legrand L."/>
            <person name="Gill N."/>
            <person name="Kane N.C."/>
            <person name="Bowers J.E."/>
            <person name="Hubner S."/>
            <person name="Bellec A."/>
            <person name="Berard A."/>
            <person name="Berges H."/>
            <person name="Blanchet N."/>
            <person name="Boniface M.C."/>
            <person name="Brunel D."/>
            <person name="Catrice O."/>
            <person name="Chaidir N."/>
            <person name="Claudel C."/>
            <person name="Donnadieu C."/>
            <person name="Faraut T."/>
            <person name="Fievet G."/>
            <person name="Helmstetter N."/>
            <person name="King M."/>
            <person name="Knapp S.J."/>
            <person name="Lai Z."/>
            <person name="Le Paslier M.C."/>
            <person name="Lippi Y."/>
            <person name="Lorenzon L."/>
            <person name="Mandel J.R."/>
            <person name="Marage G."/>
            <person name="Marchand G."/>
            <person name="Marquand E."/>
            <person name="Bret-Mestries E."/>
            <person name="Morien E."/>
            <person name="Nambeesan S."/>
            <person name="Nguyen T."/>
            <person name="Pegot-Espagnet P."/>
            <person name="Pouilly N."/>
            <person name="Raftis F."/>
            <person name="Sallet E."/>
            <person name="Schiex T."/>
            <person name="Thomas J."/>
            <person name="Vandecasteele C."/>
            <person name="Vares D."/>
            <person name="Vear F."/>
            <person name="Vautrin S."/>
            <person name="Crespi M."/>
            <person name="Mangin B."/>
            <person name="Burke J.M."/>
            <person name="Salse J."/>
            <person name="Munos S."/>
            <person name="Vincourt P."/>
            <person name="Rieseberg L.H."/>
            <person name="Langlade N.B."/>
        </authorList>
    </citation>
    <scope>NUCLEOTIDE SEQUENCE [LARGE SCALE GENOMIC DNA]</scope>
    <source>
        <strain evidence="4">cv. SF193</strain>
        <tissue evidence="2">Leaves</tissue>
    </source>
</reference>
<evidence type="ECO:0000313" key="3">
    <source>
        <dbReference type="EMBL" id="OTG04406.1"/>
    </source>
</evidence>
<dbReference type="GO" id="GO:0005901">
    <property type="term" value="C:caveola"/>
    <property type="evidence" value="ECO:0007669"/>
    <property type="project" value="UniProtKB-SubCell"/>
</dbReference>
<name>A0A251T1M8_HELAN</name>
<comment type="subcellular location">
    <subcellularLocation>
        <location evidence="1">Cell membrane</location>
        <topology evidence="1">Lipid-anchor</topology>
    </subcellularLocation>
    <subcellularLocation>
        <location evidence="1">Membrane</location>
        <location evidence="1">Caveola</location>
    </subcellularLocation>
</comment>
<evidence type="ECO:0000256" key="1">
    <source>
        <dbReference type="RuleBase" id="RU366054"/>
    </source>
</evidence>
<organism evidence="3 4">
    <name type="scientific">Helianthus annuus</name>
    <name type="common">Common sunflower</name>
    <dbReference type="NCBI Taxonomy" id="4232"/>
    <lineage>
        <taxon>Eukaryota</taxon>
        <taxon>Viridiplantae</taxon>
        <taxon>Streptophyta</taxon>
        <taxon>Embryophyta</taxon>
        <taxon>Tracheophyta</taxon>
        <taxon>Spermatophyta</taxon>
        <taxon>Magnoliopsida</taxon>
        <taxon>eudicotyledons</taxon>
        <taxon>Gunneridae</taxon>
        <taxon>Pentapetalae</taxon>
        <taxon>asterids</taxon>
        <taxon>campanulids</taxon>
        <taxon>Asterales</taxon>
        <taxon>Asteraceae</taxon>
        <taxon>Asteroideae</taxon>
        <taxon>Heliantheae alliance</taxon>
        <taxon>Heliantheae</taxon>
        <taxon>Helianthus</taxon>
    </lineage>
</organism>
<keyword evidence="4" id="KW-1185">Reference proteome</keyword>
<accession>A0A251T1M8</accession>
<dbReference type="AlphaFoldDB" id="A0A251T1M8"/>
<dbReference type="PANTHER" id="PTHR13806">
    <property type="entry name" value="FLOTILLIN-RELATED"/>
    <property type="match status" value="1"/>
</dbReference>
<comment type="similarity">
    <text evidence="1">Belongs to the band 7/mec-2 family. Flotillin subfamily.</text>
</comment>
<dbReference type="InParanoid" id="A0A251T1M8"/>
<dbReference type="STRING" id="4232.A0A251T1M8"/>
<dbReference type="PANTHER" id="PTHR13806:SF31">
    <property type="entry name" value="FLOTILLIN-LIKE PROTEIN 1-RELATED"/>
    <property type="match status" value="1"/>
</dbReference>
<gene>
    <name evidence="3" type="ORF">HannXRQ_Chr12g0361931</name>
    <name evidence="2" type="ORF">HanXRQr2_Chr12g0531701</name>
</gene>
<dbReference type="GO" id="GO:0005886">
    <property type="term" value="C:plasma membrane"/>
    <property type="evidence" value="ECO:0000318"/>
    <property type="project" value="GO_Central"/>
</dbReference>
<dbReference type="Gramene" id="mRNA:HanXRQr2_Chr12g0531701">
    <property type="protein sequence ID" value="mRNA:HanXRQr2_Chr12g0531701"/>
    <property type="gene ID" value="HanXRQr2_Chr12g0531701"/>
</dbReference>
<protein>
    <recommendedName>
        <fullName evidence="1">Flotillin-like</fullName>
    </recommendedName>
</protein>
<dbReference type="EMBL" id="MNCJ02000327">
    <property type="protein sequence ID" value="KAF5777102.1"/>
    <property type="molecule type" value="Genomic_DNA"/>
</dbReference>
<keyword evidence="1" id="KW-1003">Cell membrane</keyword>
<sequence>MFEVMAMSAEKLPFILPAVFTIGQCSWTRVSFSYLGQKIQMEAANQAKIDVSEVKMKKKKLVEAIFYEKENEAEAQKATTEATFYARQQVADCELYAKQKEAEGLVALAQGTYIRTLLGALGGNYGALRDYLMNNGGMYQEIAKINREAGGVGDNDDGQGGAMKEVAGVDKMLPPLFNTVHEDKLVE</sequence>